<dbReference type="EMBL" id="BLLB01000002">
    <property type="protein sequence ID" value="GFH01200.1"/>
    <property type="molecule type" value="Genomic_DNA"/>
</dbReference>
<dbReference type="PIRSF" id="PIRSF002741">
    <property type="entry name" value="MppA"/>
    <property type="match status" value="1"/>
</dbReference>
<dbReference type="InterPro" id="IPR039424">
    <property type="entry name" value="SBP_5"/>
</dbReference>
<feature type="domain" description="Solute-binding protein family 5" evidence="4">
    <location>
        <begin position="82"/>
        <end position="435"/>
    </location>
</feature>
<evidence type="ECO:0000256" key="2">
    <source>
        <dbReference type="ARBA" id="ARBA00022448"/>
    </source>
</evidence>
<protein>
    <recommendedName>
        <fullName evidence="4">Solute-binding protein family 5 domain-containing protein</fullName>
    </recommendedName>
</protein>
<dbReference type="GO" id="GO:1904680">
    <property type="term" value="F:peptide transmembrane transporter activity"/>
    <property type="evidence" value="ECO:0007669"/>
    <property type="project" value="TreeGrafter"/>
</dbReference>
<evidence type="ECO:0000259" key="4">
    <source>
        <dbReference type="Pfam" id="PF00496"/>
    </source>
</evidence>
<dbReference type="GO" id="GO:0042597">
    <property type="term" value="C:periplasmic space"/>
    <property type="evidence" value="ECO:0007669"/>
    <property type="project" value="UniProtKB-ARBA"/>
</dbReference>
<dbReference type="PANTHER" id="PTHR30290:SF9">
    <property type="entry name" value="OLIGOPEPTIDE-BINDING PROTEIN APPA"/>
    <property type="match status" value="1"/>
</dbReference>
<dbReference type="InterPro" id="IPR000914">
    <property type="entry name" value="SBP_5_dom"/>
</dbReference>
<dbReference type="AlphaFoldDB" id="A0A7I9ZJL2"/>
<dbReference type="Pfam" id="PF00496">
    <property type="entry name" value="SBP_bac_5"/>
    <property type="match status" value="1"/>
</dbReference>
<comment type="caution">
    <text evidence="5">The sequence shown here is derived from an EMBL/GenBank/DDBJ whole genome shotgun (WGS) entry which is preliminary data.</text>
</comment>
<sequence>MEFPARPLRCLRAVAAGVTTTALLVGCTAPAGNAESDQIVLGEGYELGGYNPVSGYAETGVSPLYDGLYRPNATTDSVVPDMVPALAQDEPQPAGPNRWRVPLRDGVVFSDGSALDSADVVATYTAVRDPAVASEISTSIAPIVSVTADGPDAIVVELNTGADPKPLLLLGILPSELIESAPAADWAVNTEPVGTGPYRLESLRPDQAVMVARDDYWGEPVQVRRLVYTYAPEDNTRAQSMVSGTVDGVNLPPRLMDSVDSDDIRTVAVRSADWRAIALPAGNAFTADPQARLAMNLAVDREALVRDVLVGYGRQASTPVAAVYADAYNADAQFAFDAGRAGDLLDEAGWLRGADQVREKDGVRASFELLYNAQDTVRRDLAVAFSAAMAPLGVDVRPRGTSWDEIDTRFGDSAVVLAGGSTPYSIDSQVYDTLHTRQPDSSPYSNPGNFTAPGLDELLEQAGQLASGPEKDDLYRQIQATYAAEPSHVFLAFLDHTYAYRDRGWKQSAPILEPHSHGVSWGPWWDLGAWRR</sequence>
<dbReference type="SUPFAM" id="SSF53850">
    <property type="entry name" value="Periplasmic binding protein-like II"/>
    <property type="match status" value="1"/>
</dbReference>
<keyword evidence="3" id="KW-0732">Signal</keyword>
<evidence type="ECO:0000313" key="5">
    <source>
        <dbReference type="EMBL" id="GFH01200.1"/>
    </source>
</evidence>
<gene>
    <name evidence="5" type="ORF">MHIP_16830</name>
</gene>
<dbReference type="InterPro" id="IPR030678">
    <property type="entry name" value="Peptide/Ni-bd"/>
</dbReference>
<reference evidence="5 6" key="1">
    <citation type="journal article" date="2019" name="Emerg. Microbes Infect.">
        <title>Comprehensive subspecies identification of 175 nontuberculous mycobacteria species based on 7547 genomic profiles.</title>
        <authorList>
            <person name="Matsumoto Y."/>
            <person name="Kinjo T."/>
            <person name="Motooka D."/>
            <person name="Nabeya D."/>
            <person name="Jung N."/>
            <person name="Uechi K."/>
            <person name="Horii T."/>
            <person name="Iida T."/>
            <person name="Fujita J."/>
            <person name="Nakamura S."/>
        </authorList>
    </citation>
    <scope>NUCLEOTIDE SEQUENCE [LARGE SCALE GENOMIC DNA]</scope>
    <source>
        <strain evidence="5 6">JCM 30996</strain>
    </source>
</reference>
<dbReference type="Gene3D" id="3.90.76.10">
    <property type="entry name" value="Dipeptide-binding Protein, Domain 1"/>
    <property type="match status" value="1"/>
</dbReference>
<dbReference type="Proteomes" id="UP000465304">
    <property type="component" value="Unassembled WGS sequence"/>
</dbReference>
<accession>A0A7I9ZJL2</accession>
<proteinExistence type="inferred from homology"/>
<keyword evidence="6" id="KW-1185">Reference proteome</keyword>
<dbReference type="PANTHER" id="PTHR30290">
    <property type="entry name" value="PERIPLASMIC BINDING COMPONENT OF ABC TRANSPORTER"/>
    <property type="match status" value="1"/>
</dbReference>
<dbReference type="Gene3D" id="3.40.190.10">
    <property type="entry name" value="Periplasmic binding protein-like II"/>
    <property type="match status" value="1"/>
</dbReference>
<evidence type="ECO:0000256" key="1">
    <source>
        <dbReference type="ARBA" id="ARBA00005695"/>
    </source>
</evidence>
<organism evidence="5 6">
    <name type="scientific">Mycolicibacterium hippocampi</name>
    <dbReference type="NCBI Taxonomy" id="659824"/>
    <lineage>
        <taxon>Bacteria</taxon>
        <taxon>Bacillati</taxon>
        <taxon>Actinomycetota</taxon>
        <taxon>Actinomycetes</taxon>
        <taxon>Mycobacteriales</taxon>
        <taxon>Mycobacteriaceae</taxon>
        <taxon>Mycolicibacterium</taxon>
    </lineage>
</organism>
<evidence type="ECO:0000256" key="3">
    <source>
        <dbReference type="ARBA" id="ARBA00022729"/>
    </source>
</evidence>
<evidence type="ECO:0000313" key="6">
    <source>
        <dbReference type="Proteomes" id="UP000465304"/>
    </source>
</evidence>
<dbReference type="Gene3D" id="3.10.105.10">
    <property type="entry name" value="Dipeptide-binding Protein, Domain 3"/>
    <property type="match status" value="1"/>
</dbReference>
<dbReference type="RefSeq" id="WP_163888031.1">
    <property type="nucleotide sequence ID" value="NZ_BLLB01000002.1"/>
</dbReference>
<dbReference type="GO" id="GO:0015833">
    <property type="term" value="P:peptide transport"/>
    <property type="evidence" value="ECO:0007669"/>
    <property type="project" value="TreeGrafter"/>
</dbReference>
<dbReference type="GO" id="GO:0043190">
    <property type="term" value="C:ATP-binding cassette (ABC) transporter complex"/>
    <property type="evidence" value="ECO:0007669"/>
    <property type="project" value="InterPro"/>
</dbReference>
<comment type="similarity">
    <text evidence="1">Belongs to the bacterial solute-binding protein 5 family.</text>
</comment>
<keyword evidence="2" id="KW-0813">Transport</keyword>
<name>A0A7I9ZJL2_9MYCO</name>
<dbReference type="PROSITE" id="PS51257">
    <property type="entry name" value="PROKAR_LIPOPROTEIN"/>
    <property type="match status" value="1"/>
</dbReference>